<sequence length="292" mass="32974">MTSLPTSNRPDSSEMTGVTQTTYHFNPTMEHNADTRVSIITNAHPSDSWVSAKKENYEGRHDVTRNTLSQPSTESPRTVHVMRLLSDTERSLSGFCYSSPTLPLWRFCSMAGKGLSSKRVEDVKLNRIDKLRAGRKRRANRRPFVFKSSPLAEGQGAGRLTQFHANTFAHPSPSSKSSPFVDRKNTEGMQLRQTTFYNGCNAVRISRFSGPSDPTIKQWRDPSQLERPVTFAPRDCNFNSFPSWSKQPQISRLCSPKSTKPQSSLVQTKTDYQSWEISLPKCPFPNMGMFSN</sequence>
<keyword evidence="2" id="KW-1185">Reference proteome</keyword>
<proteinExistence type="predicted"/>
<dbReference type="AlphaFoldDB" id="A0A5B0NCS8"/>
<organism evidence="1 2">
    <name type="scientific">Puccinia graminis f. sp. tritici</name>
    <dbReference type="NCBI Taxonomy" id="56615"/>
    <lineage>
        <taxon>Eukaryota</taxon>
        <taxon>Fungi</taxon>
        <taxon>Dikarya</taxon>
        <taxon>Basidiomycota</taxon>
        <taxon>Pucciniomycotina</taxon>
        <taxon>Pucciniomycetes</taxon>
        <taxon>Pucciniales</taxon>
        <taxon>Pucciniaceae</taxon>
        <taxon>Puccinia</taxon>
    </lineage>
</organism>
<gene>
    <name evidence="1" type="ORF">PGT21_021404</name>
</gene>
<protein>
    <submittedName>
        <fullName evidence="1">Uncharacterized protein</fullName>
    </submittedName>
</protein>
<evidence type="ECO:0000313" key="1">
    <source>
        <dbReference type="EMBL" id="KAA1087081.1"/>
    </source>
</evidence>
<accession>A0A5B0NCS8</accession>
<comment type="caution">
    <text evidence="1">The sequence shown here is derived from an EMBL/GenBank/DDBJ whole genome shotgun (WGS) entry which is preliminary data.</text>
</comment>
<dbReference type="Proteomes" id="UP000324748">
    <property type="component" value="Unassembled WGS sequence"/>
</dbReference>
<dbReference type="EMBL" id="VSWC01000105">
    <property type="protein sequence ID" value="KAA1087081.1"/>
    <property type="molecule type" value="Genomic_DNA"/>
</dbReference>
<reference evidence="1 2" key="1">
    <citation type="submission" date="2019-05" db="EMBL/GenBank/DDBJ databases">
        <title>Emergence of the Ug99 lineage of the wheat stem rust pathogen through somatic hybridization.</title>
        <authorList>
            <person name="Li F."/>
            <person name="Upadhyaya N.M."/>
            <person name="Sperschneider J."/>
            <person name="Matny O."/>
            <person name="Nguyen-Phuc H."/>
            <person name="Mago R."/>
            <person name="Raley C."/>
            <person name="Miller M.E."/>
            <person name="Silverstein K.A.T."/>
            <person name="Henningsen E."/>
            <person name="Hirsch C.D."/>
            <person name="Visser B."/>
            <person name="Pretorius Z.A."/>
            <person name="Steffenson B.J."/>
            <person name="Schwessinger B."/>
            <person name="Dodds P.N."/>
            <person name="Figueroa M."/>
        </authorList>
    </citation>
    <scope>NUCLEOTIDE SEQUENCE [LARGE SCALE GENOMIC DNA]</scope>
    <source>
        <strain evidence="1">21-0</strain>
    </source>
</reference>
<evidence type="ECO:0000313" key="2">
    <source>
        <dbReference type="Proteomes" id="UP000324748"/>
    </source>
</evidence>
<dbReference type="OrthoDB" id="2495932at2759"/>
<dbReference type="OMA" id="PSASWIS"/>
<name>A0A5B0NCS8_PUCGR</name>